<reference evidence="4" key="1">
    <citation type="submission" date="2021-02" db="EMBL/GenBank/DDBJ databases">
        <authorList>
            <person name="Nowell W R."/>
        </authorList>
    </citation>
    <scope>NUCLEOTIDE SEQUENCE</scope>
</reference>
<dbReference type="GO" id="GO:0008483">
    <property type="term" value="F:transaminase activity"/>
    <property type="evidence" value="ECO:0007669"/>
    <property type="project" value="TreeGrafter"/>
</dbReference>
<feature type="domain" description="Aminotransferase class I/classII large" evidence="3">
    <location>
        <begin position="44"/>
        <end position="415"/>
    </location>
</feature>
<dbReference type="PANTHER" id="PTHR43795:SF39">
    <property type="entry name" value="AMINOTRANSFERASE CLASS I_CLASSII DOMAIN-CONTAINING PROTEIN"/>
    <property type="match status" value="1"/>
</dbReference>
<evidence type="ECO:0000313" key="6">
    <source>
        <dbReference type="Proteomes" id="UP000663829"/>
    </source>
</evidence>
<evidence type="ECO:0000313" key="4">
    <source>
        <dbReference type="EMBL" id="CAF1305419.1"/>
    </source>
</evidence>
<dbReference type="InterPro" id="IPR004838">
    <property type="entry name" value="NHTrfase_class1_PyrdxlP-BS"/>
</dbReference>
<dbReference type="Proteomes" id="UP000663829">
    <property type="component" value="Unassembled WGS sequence"/>
</dbReference>
<dbReference type="EMBL" id="CAJOBC010039645">
    <property type="protein sequence ID" value="CAF4137747.1"/>
    <property type="molecule type" value="Genomic_DNA"/>
</dbReference>
<dbReference type="AlphaFoldDB" id="A0A815EDQ2"/>
<evidence type="ECO:0000313" key="5">
    <source>
        <dbReference type="EMBL" id="CAF4137747.1"/>
    </source>
</evidence>
<dbReference type="Proteomes" id="UP000681722">
    <property type="component" value="Unassembled WGS sequence"/>
</dbReference>
<evidence type="ECO:0000256" key="2">
    <source>
        <dbReference type="ARBA" id="ARBA00022898"/>
    </source>
</evidence>
<evidence type="ECO:0000259" key="3">
    <source>
        <dbReference type="Pfam" id="PF00155"/>
    </source>
</evidence>
<dbReference type="PANTHER" id="PTHR43795">
    <property type="entry name" value="BIFUNCTIONAL ASPARTATE AMINOTRANSFERASE AND GLUTAMATE/ASPARTATE-PREPHENATE AMINOTRANSFERASE-RELATED"/>
    <property type="match status" value="1"/>
</dbReference>
<dbReference type="GO" id="GO:0006520">
    <property type="term" value="P:amino acid metabolic process"/>
    <property type="evidence" value="ECO:0007669"/>
    <property type="project" value="TreeGrafter"/>
</dbReference>
<organism evidence="4 6">
    <name type="scientific">Didymodactylos carnosus</name>
    <dbReference type="NCBI Taxonomy" id="1234261"/>
    <lineage>
        <taxon>Eukaryota</taxon>
        <taxon>Metazoa</taxon>
        <taxon>Spiralia</taxon>
        <taxon>Gnathifera</taxon>
        <taxon>Rotifera</taxon>
        <taxon>Eurotatoria</taxon>
        <taxon>Bdelloidea</taxon>
        <taxon>Philodinida</taxon>
        <taxon>Philodinidae</taxon>
        <taxon>Didymodactylos</taxon>
    </lineage>
</organism>
<dbReference type="InterPro" id="IPR004839">
    <property type="entry name" value="Aminotransferase_I/II_large"/>
</dbReference>
<dbReference type="InterPro" id="IPR015421">
    <property type="entry name" value="PyrdxlP-dep_Trfase_major"/>
</dbReference>
<gene>
    <name evidence="4" type="ORF">GPM918_LOCUS28731</name>
    <name evidence="5" type="ORF">SRO942_LOCUS29254</name>
</gene>
<dbReference type="CDD" id="cd00609">
    <property type="entry name" value="AAT_like"/>
    <property type="match status" value="1"/>
</dbReference>
<dbReference type="SUPFAM" id="SSF53383">
    <property type="entry name" value="PLP-dependent transferases"/>
    <property type="match status" value="1"/>
</dbReference>
<dbReference type="Gene3D" id="3.90.1150.10">
    <property type="entry name" value="Aspartate Aminotransferase, domain 1"/>
    <property type="match status" value="1"/>
</dbReference>
<dbReference type="GO" id="GO:0030170">
    <property type="term" value="F:pyridoxal phosphate binding"/>
    <property type="evidence" value="ECO:0007669"/>
    <property type="project" value="InterPro"/>
</dbReference>
<dbReference type="EMBL" id="CAJNOQ010012679">
    <property type="protein sequence ID" value="CAF1305419.1"/>
    <property type="molecule type" value="Genomic_DNA"/>
</dbReference>
<accession>A0A815EDQ2</accession>
<name>A0A815EDQ2_9BILA</name>
<proteinExistence type="inferred from homology"/>
<dbReference type="PRINTS" id="PR00753">
    <property type="entry name" value="ACCSYNTHASE"/>
</dbReference>
<evidence type="ECO:0000256" key="1">
    <source>
        <dbReference type="ARBA" id="ARBA00007441"/>
    </source>
</evidence>
<dbReference type="InterPro" id="IPR050478">
    <property type="entry name" value="Ethylene_sulfur-biosynth"/>
</dbReference>
<dbReference type="InterPro" id="IPR015422">
    <property type="entry name" value="PyrdxlP-dep_Trfase_small"/>
</dbReference>
<keyword evidence="2" id="KW-0663">Pyridoxal phosphate</keyword>
<dbReference type="Gene3D" id="3.40.640.10">
    <property type="entry name" value="Type I PLP-dependent aspartate aminotransferase-like (Major domain)"/>
    <property type="match status" value="1"/>
</dbReference>
<sequence>MEKLSNRAQNLVKDISPILSTYMFVKLNEYDDIKNPNGICNLGVAENQLTEDLLTEKIKSIQTWKSDYNYYPNSQGELNLRQELCQFFHHVFQLDNHVKLLPEQMLISAGASGTLSLICYMVADIGDVILTTSPYYTAFDFDINALTQNTIFRCPLLDQDKGLFCLNVDVYRYGYEKALEQGFKPKALIIVNPQNPTGDIYDEDIIRPILEFAYEMKLHVIVDEIYALSLFQTSISNKFQSILNYKSIPDPERTHFLWSFSKDFSMSGIRIGVVYTGTTFFCPIAKKINFLMTPSISIQETITTLIKDKQWLNYYIEINQKRLTQQYLYVKQQIELISQHRIKIYESKAGFFIWADFRSILKEITIDEELKLFQIIFNSKLYIACGYNLGCIQPGWFRIIFSLKQTWIDEGLKRLKLALDIYENNI</sequence>
<comment type="similarity">
    <text evidence="1">Belongs to the class-I pyridoxal-phosphate-dependent aminotransferase family.</text>
</comment>
<dbReference type="Pfam" id="PF00155">
    <property type="entry name" value="Aminotran_1_2"/>
    <property type="match status" value="1"/>
</dbReference>
<dbReference type="PROSITE" id="PS00105">
    <property type="entry name" value="AA_TRANSFER_CLASS_1"/>
    <property type="match status" value="1"/>
</dbReference>
<dbReference type="OrthoDB" id="691673at2759"/>
<comment type="caution">
    <text evidence="4">The sequence shown here is derived from an EMBL/GenBank/DDBJ whole genome shotgun (WGS) entry which is preliminary data.</text>
</comment>
<keyword evidence="6" id="KW-1185">Reference proteome</keyword>
<dbReference type="InterPro" id="IPR015424">
    <property type="entry name" value="PyrdxlP-dep_Trfase"/>
</dbReference>
<protein>
    <recommendedName>
        <fullName evidence="3">Aminotransferase class I/classII large domain-containing protein</fullName>
    </recommendedName>
</protein>